<keyword evidence="4" id="KW-1185">Reference proteome</keyword>
<dbReference type="InterPro" id="IPR042217">
    <property type="entry name" value="T4SS_VirB10/TrbI"/>
</dbReference>
<dbReference type="EMBL" id="ADLE01000015">
    <property type="protein sequence ID" value="EJZ62813.1"/>
    <property type="molecule type" value="Genomic_DNA"/>
</dbReference>
<gene>
    <name evidence="3" type="ORF">HMPREF9448_02165</name>
</gene>
<dbReference type="OrthoDB" id="117664at2"/>
<dbReference type="RefSeq" id="WP_008862560.1">
    <property type="nucleotide sequence ID" value="NZ_JH815205.1"/>
</dbReference>
<evidence type="ECO:0000313" key="4">
    <source>
        <dbReference type="Proteomes" id="UP000006044"/>
    </source>
</evidence>
<feature type="transmembrane region" description="Helical" evidence="1">
    <location>
        <begin position="135"/>
        <end position="155"/>
    </location>
</feature>
<dbReference type="Gene3D" id="2.40.128.260">
    <property type="entry name" value="Type IV secretion system, VirB10/TraB/TrbI"/>
    <property type="match status" value="1"/>
</dbReference>
<feature type="signal peptide" evidence="2">
    <location>
        <begin position="1"/>
        <end position="29"/>
    </location>
</feature>
<keyword evidence="1" id="KW-1133">Transmembrane helix</keyword>
<dbReference type="AlphaFoldDB" id="K0WTS3"/>
<feature type="chain" id="PRO_5003843061" description="Lipocalin-like domain-containing protein" evidence="2">
    <location>
        <begin position="30"/>
        <end position="179"/>
    </location>
</feature>
<organism evidence="3 4">
    <name type="scientific">Barnesiella intestinihominis YIT 11860</name>
    <dbReference type="NCBI Taxonomy" id="742726"/>
    <lineage>
        <taxon>Bacteria</taxon>
        <taxon>Pseudomonadati</taxon>
        <taxon>Bacteroidota</taxon>
        <taxon>Bacteroidia</taxon>
        <taxon>Bacteroidales</taxon>
        <taxon>Barnesiellaceae</taxon>
        <taxon>Barnesiella</taxon>
    </lineage>
</organism>
<keyword evidence="1" id="KW-0812">Transmembrane</keyword>
<evidence type="ECO:0008006" key="5">
    <source>
        <dbReference type="Google" id="ProtNLM"/>
    </source>
</evidence>
<accession>K0WTS3</accession>
<sequence>MEKIKWWKSTISSVLIVALISCFPLESVAQSAANRSKLLENGTQLVLRINETFKANNTADTGTISSIVETDVYSADGAQVLIKAGTPAFIEFTADPNGSWGKAGKICLTHATTKTIDNKRVSLRLSSCKNGSSKLGGVIILSVLFFPIGLISGCMKGSMPKIQQGTTLNASTMQDVMVE</sequence>
<comment type="caution">
    <text evidence="3">The sequence shown here is derived from an EMBL/GenBank/DDBJ whole genome shotgun (WGS) entry which is preliminary data.</text>
</comment>
<protein>
    <recommendedName>
        <fullName evidence="5">Lipocalin-like domain-containing protein</fullName>
    </recommendedName>
</protein>
<evidence type="ECO:0000256" key="2">
    <source>
        <dbReference type="SAM" id="SignalP"/>
    </source>
</evidence>
<dbReference type="HOGENOM" id="CLU_1500694_0_0_10"/>
<keyword evidence="2" id="KW-0732">Signal</keyword>
<proteinExistence type="predicted"/>
<dbReference type="PROSITE" id="PS51257">
    <property type="entry name" value="PROKAR_LIPOPROTEIN"/>
    <property type="match status" value="1"/>
</dbReference>
<evidence type="ECO:0000256" key="1">
    <source>
        <dbReference type="SAM" id="Phobius"/>
    </source>
</evidence>
<dbReference type="eggNOG" id="ENOG5030PDH">
    <property type="taxonomic scope" value="Bacteria"/>
</dbReference>
<evidence type="ECO:0000313" key="3">
    <source>
        <dbReference type="EMBL" id="EJZ62813.1"/>
    </source>
</evidence>
<dbReference type="GeneID" id="77849370"/>
<reference evidence="3 4" key="1">
    <citation type="submission" date="2012-08" db="EMBL/GenBank/DDBJ databases">
        <title>The Genome Sequence of Barnesiella intestinihominis YIT 11860.</title>
        <authorList>
            <consortium name="The Broad Institute Genome Sequencing Platform"/>
            <person name="Earl A."/>
            <person name="Ward D."/>
            <person name="Feldgarden M."/>
            <person name="Gevers D."/>
            <person name="Morotomi M."/>
            <person name="Walker B."/>
            <person name="Young S.K."/>
            <person name="Zeng Q."/>
            <person name="Gargeya S."/>
            <person name="Fitzgerald M."/>
            <person name="Haas B."/>
            <person name="Abouelleil A."/>
            <person name="Alvarado L."/>
            <person name="Arachchi H.M."/>
            <person name="Berlin A.M."/>
            <person name="Chapman S.B."/>
            <person name="Goldberg J."/>
            <person name="Griggs A."/>
            <person name="Gujja S."/>
            <person name="Hansen M."/>
            <person name="Howarth C."/>
            <person name="Imamovic A."/>
            <person name="Larimer J."/>
            <person name="McCowen C."/>
            <person name="Montmayeur A."/>
            <person name="Murphy C."/>
            <person name="Neiman D."/>
            <person name="Pearson M."/>
            <person name="Priest M."/>
            <person name="Roberts A."/>
            <person name="Saif S."/>
            <person name="Shea T."/>
            <person name="Sisk P."/>
            <person name="Sykes S."/>
            <person name="Wortman J."/>
            <person name="Nusbaum C."/>
            <person name="Birren B."/>
        </authorList>
    </citation>
    <scope>NUCLEOTIDE SEQUENCE [LARGE SCALE GENOMIC DNA]</scope>
    <source>
        <strain evidence="3 4">YIT 11860</strain>
    </source>
</reference>
<name>K0WTS3_9BACT</name>
<dbReference type="Proteomes" id="UP000006044">
    <property type="component" value="Unassembled WGS sequence"/>
</dbReference>
<keyword evidence="1" id="KW-0472">Membrane</keyword>